<dbReference type="SUPFAM" id="SSF57196">
    <property type="entry name" value="EGF/Laminin"/>
    <property type="match status" value="12"/>
</dbReference>
<dbReference type="InterPro" id="IPR045580">
    <property type="entry name" value="PIK3CG_ABD"/>
</dbReference>
<evidence type="ECO:0000256" key="1">
    <source>
        <dbReference type="ARBA" id="ARBA00004302"/>
    </source>
</evidence>
<dbReference type="InterPro" id="IPR008211">
    <property type="entry name" value="Laminin_N"/>
</dbReference>
<feature type="coiled-coil region" evidence="19">
    <location>
        <begin position="2922"/>
        <end position="2956"/>
    </location>
</feature>
<dbReference type="FunFam" id="2.170.300.10:FF:000001">
    <property type="entry name" value="Laminin subunit beta-1"/>
    <property type="match status" value="2"/>
</dbReference>
<dbReference type="FunFam" id="2.170.300.10:FF:000004">
    <property type="entry name" value="Laminin subunit beta 1"/>
    <property type="match status" value="2"/>
</dbReference>
<dbReference type="FunFam" id="3.30.1010.10:FF:000008">
    <property type="entry name" value="Phosphatidylinositol 4,5-bisphosphate 3-kinase catalytic subunit gamma"/>
    <property type="match status" value="1"/>
</dbReference>
<dbReference type="Pfam" id="PF21199">
    <property type="entry name" value="LAMININ_IV_B"/>
    <property type="match status" value="1"/>
</dbReference>
<dbReference type="FunFam" id="2.10.25.10:FF:000074">
    <property type="entry name" value="Laminin subunit alpha"/>
    <property type="match status" value="1"/>
</dbReference>
<dbReference type="Gene3D" id="2.10.25.10">
    <property type="entry name" value="Laminin"/>
    <property type="match status" value="9"/>
</dbReference>
<feature type="disulfide bond" evidence="17">
    <location>
        <begin position="1963"/>
        <end position="1972"/>
    </location>
</feature>
<dbReference type="CDD" id="cd00055">
    <property type="entry name" value="EGF_Lam"/>
    <property type="match status" value="15"/>
</dbReference>
<dbReference type="Gene3D" id="3.10.20.770">
    <property type="match status" value="1"/>
</dbReference>
<dbReference type="GO" id="GO:0016303">
    <property type="term" value="F:1-phosphatidylinositol-3-kinase activity"/>
    <property type="evidence" value="ECO:0007669"/>
    <property type="project" value="UniProtKB-EC"/>
</dbReference>
<dbReference type="InterPro" id="IPR002420">
    <property type="entry name" value="PI3K-type_C2_dom"/>
</dbReference>
<feature type="disulfide bond" evidence="17">
    <location>
        <begin position="2270"/>
        <end position="2279"/>
    </location>
</feature>
<evidence type="ECO:0000256" key="11">
    <source>
        <dbReference type="ARBA" id="ARBA00022869"/>
    </source>
</evidence>
<feature type="domain" description="Laminin EGF-like" evidence="21">
    <location>
        <begin position="3461"/>
        <end position="3523"/>
    </location>
</feature>
<dbReference type="Gene3D" id="2.60.120.260">
    <property type="entry name" value="Galactose-binding domain-like"/>
    <property type="match status" value="2"/>
</dbReference>
<evidence type="ECO:0000259" key="26">
    <source>
        <dbReference type="PROSITE" id="PS51546"/>
    </source>
</evidence>
<dbReference type="SMART" id="SM00181">
    <property type="entry name" value="EGF"/>
    <property type="match status" value="9"/>
</dbReference>
<evidence type="ECO:0000256" key="20">
    <source>
        <dbReference type="SAM" id="MobiDB-lite"/>
    </source>
</evidence>
<dbReference type="Gene3D" id="3.30.1010.10">
    <property type="entry name" value="Phosphatidylinositol 3-kinase Catalytic Subunit, Chain A, domain 4"/>
    <property type="match status" value="1"/>
</dbReference>
<feature type="disulfide bond" evidence="17">
    <location>
        <begin position="2047"/>
        <end position="2056"/>
    </location>
</feature>
<feature type="compositionally biased region" description="Low complexity" evidence="20">
    <location>
        <begin position="435"/>
        <end position="457"/>
    </location>
</feature>
<feature type="disulfide bond" evidence="17">
    <location>
        <begin position="2282"/>
        <end position="2296"/>
    </location>
</feature>
<dbReference type="FunFam" id="2.10.25.10:FF:000138">
    <property type="entry name" value="Laminin subunit beta 1"/>
    <property type="match status" value="1"/>
</dbReference>
<feature type="disulfide bond" evidence="17">
    <location>
        <begin position="1466"/>
        <end position="1475"/>
    </location>
</feature>
<feature type="domain" description="Laminin EGF-like" evidence="21">
    <location>
        <begin position="2249"/>
        <end position="2298"/>
    </location>
</feature>
<evidence type="ECO:0000259" key="25">
    <source>
        <dbReference type="PROSITE" id="PS51545"/>
    </source>
</evidence>
<dbReference type="SUPFAM" id="SSF54236">
    <property type="entry name" value="Ubiquitin-like"/>
    <property type="match status" value="1"/>
</dbReference>
<comment type="caution">
    <text evidence="17">Lacks conserved residue(s) required for the propagation of feature annotation.</text>
</comment>
<feature type="disulfide bond" evidence="17">
    <location>
        <begin position="2251"/>
        <end position="2268"/>
    </location>
</feature>
<dbReference type="EC" id="2.7.1.137" evidence="2"/>
<feature type="non-terminal residue" evidence="28">
    <location>
        <position position="1"/>
    </location>
</feature>
<reference evidence="28" key="2">
    <citation type="submission" date="2004-02" db="EMBL/GenBank/DDBJ databases">
        <authorList>
            <consortium name="Genoscope"/>
            <consortium name="Whitehead Institute Centre for Genome Research"/>
        </authorList>
    </citation>
    <scope>NUCLEOTIDE SEQUENCE</scope>
</reference>
<feature type="disulfide bond" evidence="17">
    <location>
        <begin position="1401"/>
        <end position="1410"/>
    </location>
</feature>
<evidence type="ECO:0000256" key="8">
    <source>
        <dbReference type="ARBA" id="ARBA00022741"/>
    </source>
</evidence>
<dbReference type="InterPro" id="IPR011009">
    <property type="entry name" value="Kinase-like_dom_sf"/>
</dbReference>
<evidence type="ECO:0000256" key="2">
    <source>
        <dbReference type="ARBA" id="ARBA00012073"/>
    </source>
</evidence>
<dbReference type="Pfam" id="PF00454">
    <property type="entry name" value="PI3_PI4_kinase"/>
    <property type="match status" value="1"/>
</dbReference>
<feature type="domain" description="Laminin EGF-like" evidence="21">
    <location>
        <begin position="1559"/>
        <end position="1609"/>
    </location>
</feature>
<keyword evidence="11" id="KW-0084">Basement membrane</keyword>
<dbReference type="PANTHER" id="PTHR10574:SF36">
    <property type="entry name" value="LAMININ SUBUNIT BETA-2"/>
    <property type="match status" value="1"/>
</dbReference>
<dbReference type="InterPro" id="IPR000742">
    <property type="entry name" value="EGF"/>
</dbReference>
<dbReference type="InterPro" id="IPR042236">
    <property type="entry name" value="PI3K_accessory_sf"/>
</dbReference>
<feature type="disulfide bond" evidence="17">
    <location>
        <begin position="1944"/>
        <end position="1961"/>
    </location>
</feature>
<dbReference type="PRINTS" id="PR00011">
    <property type="entry name" value="EGFLAMININ"/>
</dbReference>
<keyword evidence="4" id="KW-0272">Extracellular matrix</keyword>
<dbReference type="Gene3D" id="2.170.300.10">
    <property type="entry name" value="Tie2 ligand-binding domain superfamily"/>
    <property type="match status" value="3"/>
</dbReference>
<feature type="domain" description="PI3K-RBD" evidence="26">
    <location>
        <begin position="127"/>
        <end position="215"/>
    </location>
</feature>
<evidence type="ECO:0000256" key="13">
    <source>
        <dbReference type="ARBA" id="ARBA00023054"/>
    </source>
</evidence>
<feature type="coiled-coil region" evidence="19">
    <location>
        <begin position="2489"/>
        <end position="2516"/>
    </location>
</feature>
<dbReference type="PROSITE" id="PS51116">
    <property type="entry name" value="LAMININ_IVB"/>
    <property type="match status" value="1"/>
</dbReference>
<feature type="domain" description="Laminin EGF-like" evidence="21">
    <location>
        <begin position="1499"/>
        <end position="1558"/>
    </location>
</feature>
<evidence type="ECO:0000259" key="22">
    <source>
        <dbReference type="PROSITE" id="PS50290"/>
    </source>
</evidence>
<dbReference type="FunFam" id="2.10.25.10:FF:000130">
    <property type="entry name" value="Laminin subunit beta 1"/>
    <property type="match status" value="1"/>
</dbReference>
<feature type="compositionally biased region" description="Low complexity" evidence="20">
    <location>
        <begin position="3073"/>
        <end position="3088"/>
    </location>
</feature>
<dbReference type="SUPFAM" id="SSF48371">
    <property type="entry name" value="ARM repeat"/>
    <property type="match status" value="1"/>
</dbReference>
<feature type="disulfide bond" evidence="17">
    <location>
        <begin position="2186"/>
        <end position="2198"/>
    </location>
</feature>
<dbReference type="PROSITE" id="PS01248">
    <property type="entry name" value="EGF_LAM_1"/>
    <property type="match status" value="5"/>
</dbReference>
<feature type="domain" description="Laminin EGF-like" evidence="21">
    <location>
        <begin position="3524"/>
        <end position="3583"/>
    </location>
</feature>
<dbReference type="Pfam" id="PF00613">
    <property type="entry name" value="PI3Ka"/>
    <property type="match status" value="1"/>
</dbReference>
<dbReference type="InterPro" id="IPR029071">
    <property type="entry name" value="Ubiquitin-like_domsf"/>
</dbReference>
<feature type="domain" description="Laminin EGF-like" evidence="21">
    <location>
        <begin position="2186"/>
        <end position="2248"/>
    </location>
</feature>
<dbReference type="Pfam" id="PF19710">
    <property type="entry name" value="PIK3CG_ABD"/>
    <property type="match status" value="1"/>
</dbReference>
<dbReference type="FunFam" id="2.10.25.10:FF:000090">
    <property type="entry name" value="laminin subunit alpha"/>
    <property type="match status" value="1"/>
</dbReference>
<feature type="domain" description="Laminin N-terminal" evidence="24">
    <location>
        <begin position="3149"/>
        <end position="3388"/>
    </location>
</feature>
<keyword evidence="7" id="KW-0677">Repeat</keyword>
<keyword evidence="8" id="KW-0547">Nucleotide-binding</keyword>
<dbReference type="FunFam" id="2.60.120.260:FF:000010">
    <property type="entry name" value="Laminin subunit beta 1"/>
    <property type="match status" value="2"/>
</dbReference>
<feature type="domain" description="Laminin EGF-like" evidence="21">
    <location>
        <begin position="1372"/>
        <end position="1435"/>
    </location>
</feature>
<keyword evidence="14 17" id="KW-1015">Disulfide bond</keyword>
<dbReference type="InterPro" id="IPR000341">
    <property type="entry name" value="PI3K_Ras-bd_dom"/>
</dbReference>
<comment type="similarity">
    <text evidence="18">Belongs to the PI3/PI4-kinase family.</text>
</comment>
<evidence type="ECO:0000259" key="23">
    <source>
        <dbReference type="PROSITE" id="PS51116"/>
    </source>
</evidence>
<feature type="domain" description="Laminin EGF-like" evidence="21">
    <location>
        <begin position="2018"/>
        <end position="2076"/>
    </location>
</feature>
<dbReference type="InterPro" id="IPR018936">
    <property type="entry name" value="PI3/4_kinase_CS"/>
</dbReference>
<keyword evidence="6" id="KW-0732">Signal</keyword>
<dbReference type="Pfam" id="PF00792">
    <property type="entry name" value="PI3K_C2"/>
    <property type="match status" value="1"/>
</dbReference>
<dbReference type="Pfam" id="PF24973">
    <property type="entry name" value="EGF_LMN_ATRN"/>
    <property type="match status" value="2"/>
</dbReference>
<dbReference type="KEGG" id="tng:GSTEN00003480G001"/>
<evidence type="ECO:0000256" key="10">
    <source>
        <dbReference type="ARBA" id="ARBA00022840"/>
    </source>
</evidence>
<evidence type="ECO:0000256" key="18">
    <source>
        <dbReference type="PROSITE-ProRule" id="PRU00880"/>
    </source>
</evidence>
<feature type="disulfide bond" evidence="17">
    <location>
        <begin position="3491"/>
        <end position="3500"/>
    </location>
</feature>
<evidence type="ECO:0000256" key="3">
    <source>
        <dbReference type="ARBA" id="ARBA00022525"/>
    </source>
</evidence>
<keyword evidence="9" id="KW-0418">Kinase</keyword>
<protein>
    <recommendedName>
        <fullName evidence="2">phosphatidylinositol 3-kinase</fullName>
        <ecNumber evidence="2">2.7.1.137</ecNumber>
    </recommendedName>
</protein>
<dbReference type="PANTHER" id="PTHR10574">
    <property type="entry name" value="NETRIN/LAMININ-RELATED"/>
    <property type="match status" value="1"/>
</dbReference>
<dbReference type="GO" id="GO:0007411">
    <property type="term" value="P:axon guidance"/>
    <property type="evidence" value="ECO:0007669"/>
    <property type="project" value="TreeGrafter"/>
</dbReference>
<dbReference type="GO" id="GO:0005524">
    <property type="term" value="F:ATP binding"/>
    <property type="evidence" value="ECO:0007669"/>
    <property type="project" value="UniProtKB-KW"/>
</dbReference>
<dbReference type="SMART" id="SM00136">
    <property type="entry name" value="LamNT"/>
    <property type="match status" value="2"/>
</dbReference>
<keyword evidence="15" id="KW-0325">Glycoprotein</keyword>
<dbReference type="InterPro" id="IPR000403">
    <property type="entry name" value="PI3/4_kinase_cat_dom"/>
</dbReference>
<feature type="domain" description="PIK helical" evidence="25">
    <location>
        <begin position="463"/>
        <end position="666"/>
    </location>
</feature>
<dbReference type="InterPro" id="IPR056863">
    <property type="entry name" value="LMN_ATRN_NET-like_EGF"/>
</dbReference>
<proteinExistence type="inferred from homology"/>
<dbReference type="InterPro" id="IPR056558">
    <property type="entry name" value="LAMB1-4_helical"/>
</dbReference>
<feature type="domain" description="C2 PI3K-type" evidence="27">
    <location>
        <begin position="263"/>
        <end position="426"/>
    </location>
</feature>
<feature type="domain" description="Laminin N-terminal" evidence="24">
    <location>
        <begin position="1154"/>
        <end position="1398"/>
    </location>
</feature>
<evidence type="ECO:0000256" key="14">
    <source>
        <dbReference type="ARBA" id="ARBA00023157"/>
    </source>
</evidence>
<dbReference type="InterPro" id="IPR001263">
    <property type="entry name" value="PI3K_accessory_dom"/>
</dbReference>
<feature type="domain" description="Laminin EGF-like" evidence="21">
    <location>
        <begin position="1942"/>
        <end position="1989"/>
    </location>
</feature>
<dbReference type="SUPFAM" id="SSF56112">
    <property type="entry name" value="Protein kinase-like (PK-like)"/>
    <property type="match status" value="1"/>
</dbReference>
<dbReference type="PROSITE" id="PS51546">
    <property type="entry name" value="PI3K_RBD"/>
    <property type="match status" value="1"/>
</dbReference>
<keyword evidence="13 19" id="KW-0175">Coiled coil</keyword>
<accession>Q4TC37</accession>
<dbReference type="SMART" id="SM00146">
    <property type="entry name" value="PI3Kc"/>
    <property type="match status" value="1"/>
</dbReference>
<comment type="subcellular location">
    <subcellularLocation>
        <location evidence="1">Secreted</location>
        <location evidence="1">Extracellular space</location>
        <location evidence="1">Extracellular matrix</location>
        <location evidence="1">Basement membrane</location>
    </subcellularLocation>
</comment>
<evidence type="ECO:0000259" key="21">
    <source>
        <dbReference type="PROSITE" id="PS50027"/>
    </source>
</evidence>
<evidence type="ECO:0000256" key="7">
    <source>
        <dbReference type="ARBA" id="ARBA00022737"/>
    </source>
</evidence>
<dbReference type="GO" id="GO:0009888">
    <property type="term" value="P:tissue development"/>
    <property type="evidence" value="ECO:0007669"/>
    <property type="project" value="TreeGrafter"/>
</dbReference>
<dbReference type="GO" id="GO:0009887">
    <property type="term" value="P:animal organ morphogenesis"/>
    <property type="evidence" value="ECO:0007669"/>
    <property type="project" value="TreeGrafter"/>
</dbReference>
<evidence type="ECO:0000256" key="15">
    <source>
        <dbReference type="ARBA" id="ARBA00023180"/>
    </source>
</evidence>
<dbReference type="InterPro" id="IPR016024">
    <property type="entry name" value="ARM-type_fold"/>
</dbReference>
<dbReference type="EMBL" id="CAAE01007054">
    <property type="protein sequence ID" value="CAF89545.1"/>
    <property type="molecule type" value="Genomic_DNA"/>
</dbReference>
<evidence type="ECO:0000259" key="27">
    <source>
        <dbReference type="PROSITE" id="PS51547"/>
    </source>
</evidence>
<dbReference type="PROSITE" id="PS00022">
    <property type="entry name" value="EGF_1"/>
    <property type="match status" value="2"/>
</dbReference>
<dbReference type="Pfam" id="PF23219">
    <property type="entry name" value="LAMB1"/>
    <property type="match status" value="1"/>
</dbReference>
<keyword evidence="10" id="KW-0067">ATP-binding</keyword>
<feature type="disulfide bond" evidence="17">
    <location>
        <begin position="3554"/>
        <end position="3563"/>
    </location>
</feature>
<dbReference type="Gene3D" id="1.25.40.70">
    <property type="entry name" value="Phosphatidylinositol 3-kinase, accessory domain (PIK)"/>
    <property type="match status" value="1"/>
</dbReference>
<evidence type="ECO:0000256" key="4">
    <source>
        <dbReference type="ARBA" id="ARBA00022530"/>
    </source>
</evidence>
<dbReference type="GO" id="GO:0040012">
    <property type="term" value="P:regulation of locomotion"/>
    <property type="evidence" value="ECO:0007669"/>
    <property type="project" value="UniProtKB-ARBA"/>
</dbReference>
<dbReference type="InterPro" id="IPR035892">
    <property type="entry name" value="C2_domain_sf"/>
</dbReference>
<dbReference type="PROSITE" id="PS51117">
    <property type="entry name" value="LAMININ_NTER"/>
    <property type="match status" value="2"/>
</dbReference>
<feature type="coiled-coil region" evidence="19">
    <location>
        <begin position="2672"/>
        <end position="2817"/>
    </location>
</feature>
<dbReference type="SMART" id="SM00144">
    <property type="entry name" value="PI3K_rbd"/>
    <property type="match status" value="1"/>
</dbReference>
<evidence type="ECO:0000256" key="12">
    <source>
        <dbReference type="ARBA" id="ARBA00022889"/>
    </source>
</evidence>
<dbReference type="SUPFAM" id="SSF49562">
    <property type="entry name" value="C2 domain (Calcium/lipid-binding domain, CaLB)"/>
    <property type="match status" value="1"/>
</dbReference>
<dbReference type="GO" id="GO:0034446">
    <property type="term" value="P:substrate adhesion-dependent cell spreading"/>
    <property type="evidence" value="ECO:0007669"/>
    <property type="project" value="TreeGrafter"/>
</dbReference>
<organism evidence="28">
    <name type="scientific">Tetraodon nigroviridis</name>
    <name type="common">Spotted green pufferfish</name>
    <name type="synonym">Chelonodon nigroviridis</name>
    <dbReference type="NCBI Taxonomy" id="99883"/>
    <lineage>
        <taxon>Eukaryota</taxon>
        <taxon>Metazoa</taxon>
        <taxon>Chordata</taxon>
        <taxon>Craniata</taxon>
        <taxon>Vertebrata</taxon>
        <taxon>Euteleostomi</taxon>
        <taxon>Actinopterygii</taxon>
        <taxon>Neopterygii</taxon>
        <taxon>Teleostei</taxon>
        <taxon>Neoteleostei</taxon>
        <taxon>Acanthomorphata</taxon>
        <taxon>Eupercaria</taxon>
        <taxon>Tetraodontiformes</taxon>
        <taxon>Tetradontoidea</taxon>
        <taxon>Tetraodontidae</taxon>
        <taxon>Tetraodon</taxon>
    </lineage>
</organism>
<dbReference type="PROSITE" id="PS51547">
    <property type="entry name" value="C2_PI3K"/>
    <property type="match status" value="1"/>
</dbReference>
<evidence type="ECO:0000256" key="19">
    <source>
        <dbReference type="SAM" id="Coils"/>
    </source>
</evidence>
<dbReference type="InterPro" id="IPR013015">
    <property type="entry name" value="Laminin_IV_B"/>
</dbReference>
<dbReference type="GO" id="GO:0070831">
    <property type="term" value="P:basement membrane assembly"/>
    <property type="evidence" value="ECO:0007669"/>
    <property type="project" value="TreeGrafter"/>
</dbReference>
<feature type="disulfide bond" evidence="17">
    <location>
        <begin position="2158"/>
        <end position="2167"/>
    </location>
</feature>
<dbReference type="FunFam" id="2.10.25.10:FF:000084">
    <property type="entry name" value="Laminin subunit alpha 3"/>
    <property type="match status" value="2"/>
</dbReference>
<feature type="domain" description="Laminin EGF-like" evidence="21">
    <location>
        <begin position="1436"/>
        <end position="1498"/>
    </location>
</feature>
<feature type="disulfide bond" evidence="17">
    <location>
        <begin position="1942"/>
        <end position="1954"/>
    </location>
</feature>
<sequence length="3652" mass="404346">LDPGKYTVLYAKGGDWYEIYDDQQAVRTLDLPWRREDAGLLSADLVVKPVAALGWAERKTQQECLNYLVGFNLDKEASDRLGELTFTRRKLAAPRRHQLRKRDHKWYSTEPWTTSCPLPKDLEEQVKRKHPITLHYVDKVSFSVHVELSAKPKVLLQYFAMVMADQGLHCGADEDLVLQVFGREEFISGDLALSSFLWVRHCLKSDQDIHLSVVPLSQLAEDTVTLVDWPLIDDSSSHFSTHDQLCLEGRNLDEIVMISLWDCHRTLRVKLLGFDVPRLPDRCPQSVSVKASILFGSKVLSSVCAPPKAFADEVLWNEWLDFDVPLQDLPRGSKLGFTIHETPPVARDTGAEQQKGKETLLYFVNLLLIDHRSLLSQGPHTLHMWSNPNVEEGAITYQADKLSTATNPDVDESVAISFLLDHYSFPVVLPSSLPPLSDGGRPSSPVTSISSPRSSSPHMAPAVIQPMDPGQAVHRARAPPGSTDPSAPRDCLRRFREESVLYGTILPHYFRNVDWMNRETVQDVHWLLGNCNPEELELTVALELLSMDFPDTMVRRLAVQRLESLSNEDVLKYLLQLVQTLKVEPYHDSFLARYLIRRALSVSPPASFIHTDPASATVHPVLTVESRPQISKRIGHFFFWYTRSEVAGCPYFRQRMAVVLEAYLLGCGQAMLDSFTQQVKAVEVLQEVAKTIKALFPDRTDLPSTAPLRLQELLRNSQLPPEFLLPLDPRVKAGRILLDKCKVMASKKKPLWLEFSAMPSPIATAPVGLIFKEGDDLRQDMLVIQTLVVMDSIWQEKSLDLNLVPYGCIATGHNVGMIEVVRKAVTIAAIQRSVGGTTGAFRNNALYEWLRSKGPPEGIHHTTVERFVKSCAGYCVATYVLGIGDRHNDNIMISTHGNLFHIDFGHILGNTKHFLGMNREHVPFVLTPDFLYVMGGAKGRSSLWIQAFRIQERLFSGESLPRLRTDGVQRRTDSDNIQLSFCPSEQERPETETFNTNVQMNKQKRTSKKPKSGLFGSAVRHQRVSCSPLVKDQSSGGKPLLRQRATQKKEITLSFGPSGCYLALAPRQGLGPAWPGSLSGEADLHAEPELRLWVEVSLGNQTSGPGPEVVLEARGSQVCCVGASQGPAGGLDVRSGPAAVALGQELPSAPHGCAEGGCYPATGNLLIGRAANLSATSTCGLRGPEQYCIVSHLQESDKCFECNSQVPGEPGRGRSSHRIENVIYLTDSSGEETWWQSVNGQENVSIRLNLEAEFHFTHLIMKFKTFRPAAMIIERSADFGHSWRPYRYFASNCSRTFPGISAKALQRIDDIICEERYSDIEPSTNGELLRITNLRINFTKLNTLGDDLLDRRSDVLQKYYYAIFELVVRGSCFCYGHASECAPIPGVDARQAGMIHGRCLCKHNTEGLNCERCKGFHHQLPWRPAEAENPHTCRECDCNGHSDKCHFDMAVYLATANTSGGVCDDCSHHTTGRNCELCKPFYYQDPSRDIRDQHVCVACDCDPAGSLEEGLCDSHTDVRSGMIAGQCRCKAHVRGARCDGCMEGFYGLSSSNPLGCESCNCDPRGTLGETPCDQISGDCACKRYVTGRYCNQCLPEFWGLSNDRLGCRPCDCDFGGAYNNRQDGGAPSRFLTPVFGIGRCLMENGQCDCRKHLIGRQCSAVQPGFFCAPLDHYRYEAEDAAGRSPGDPLLPGKERPQAETDCVQHLSNQLRRHRRHRHVASVWQQRAALRRIRQLQQTPDVSSLHRDRSLDRMVSWTGPGFARVKDGAGLVFTVEDVPYAMDYDILIRYEPESPLWKPSPDRAALHGSPAAPQAVCVHAQPYVHACGFVQMTRPFCFEPSNRYVLVIRFQRQGVSHRHLTAFILVDSLVLIPKYTELAGFHGNKPEAERRRKEMEDYMCLDSFLMTPTPALAEVCSTLICSISSILHDGALPQPVPSVPPACQCDPQGSLSSECSPVGGQCPCKAHVVGQHCDRCAPGTYGFGVNGCAALTPVSLMPSCVDGFFGNPVLGSGEHCRPCPCPGSPSSGHFNAHSCQAEPTSDQITCNCKPGYTGPRCNQCAPGYYGNPEEAGGQCQPCQCNGNIDPDLDPESCDPRTGQCLKCLHHTEGPSCAQCQLGYYGNALAQDCRRCVCVTSGTKPSACSEGRCHCDRQSGACPCREHVEGHICDHCAPHHWNYGQAGGCQPCACDPDHAMGAHCNMVPAASPHWRLHPIPEFSGQCHCQPGFGGRQCTECEQFHWGDPREQCQECNCHLLGSEVAQCDQDTGKCKCKVGMAGKRCDQCARGFVGPFPTCAPCHPCFQLWDDTICQLERDLENIQLMVKKVVESSGTPGFGHMKIRKLEMKLMQVKNLLSQVESQQIHHLIGQSIEDLRAEIAVTDGHLTAVSRELNTSAETDAALRDTLALMERQLTDINATVARKRQLMEEYQTSGSADALMKVKKYHRESEKAEEKCNATVSGPLSPVEQSNSTRTLIKDLLEASQDKLFQDLAAHNRSIEELQGKAQELDRTVHLLTQKVCGAPDSTSGVCTGSQCGGEGCNGTVSVSVAAMNNANNVRDHLTAADEDLQGLKNIASLTLDVKNQVKHTLEKAQKNKQHFETGNRKLKDFIQKIRDFLMEEGADPASIERVAQHVLSITLPVPRSTLEKMILQIKDSLANITDVGGIVNHSSQHITKAKELLSQAKDAKAQAEELKDVVNNTLQMTERLTELEDKQMDIMIRLNNLSMATGSLRNKTEKNREMAKEAKSQADNATMLASSLEQVLNDTEERYKTLQEKVGSLTGESGNIININKKAMEMKSEAEELLDKARKKIDQLRSNHNDVKIYGVQDQKAEVGRLNKKKNSPFIRWEGKNRRRSNKGEKTVSPCRQAALQKVHKPDTSVLSEGIWKKGNGCGENIQKTGSTQPKSRYHSADVADAGLERKFRSNEQQLQKQRVELDELKENVTLVRDEIRKQRIQSGLSARPKAGSSAAPLRVQRRFQLLQRAGRHIWTCERAERWSVPEERHRAAGINPEVVLSLVLQARLEMPAWPLGLLCDSHQEVSSGNGPLPIPDPDLKPDPLRIQSGLSARPKAGSSAASSASSAASSCCSEPDGTFGPASERRGRPQLGPAGASGDASLAVGAPVRNLESYACFVVAVALCQEPDPSHVCAQGSCYPATGDLLVGREKNLKASSTCGLRRKERYCIVSHLQDEKKCFDCDSRRPYDPVYNTINHRIENVITTFKPHRKNSWWQSENGKSEVFIQLNLEAEFHFTHLIMTFKTFRPAAMLIERSADFGRTWQVYRYFSHDCSQNFPGVSQGPLRNINDIICESRYSDIEPSTEGEVIYKVLDPSIVIEDPYSPTIQDLLKITNLRVNFTRLHTLGDNLLDPRLEIKEKYYYAVYELVVRGNCFCYGHASECAPISGATAGLDGMCCLTSALKVHGRCVCNHNTKGMNCERCEDLYNDLPWMPAEGRNSNACRKCNCHGHAHTCHFDMAVYLASGNVSGGVCDHCQHNTMGHACDMCKPFYYRDPLKDSRDPQVCSACDCDPDGSQDGGLCDGHTDSSLGLVAGQCRCKANVDGARCDRCKAGFFGFSADDPRGCQPCQCDRLGTVLGSSQCDPVSGDCFCKRLVTGRTCNTCLVRRTSWAGDTQISWFLVWQRPLLHPGETQTGS</sequence>
<dbReference type="InterPro" id="IPR002049">
    <property type="entry name" value="LE_dom"/>
</dbReference>
<keyword evidence="5" id="KW-0808">Transferase</keyword>
<evidence type="ECO:0000256" key="5">
    <source>
        <dbReference type="ARBA" id="ARBA00022679"/>
    </source>
</evidence>
<dbReference type="Pfam" id="PF00053">
    <property type="entry name" value="EGF_laminin"/>
    <property type="match status" value="12"/>
</dbReference>
<dbReference type="SMART" id="SM00142">
    <property type="entry name" value="PI3K_C2"/>
    <property type="match status" value="1"/>
</dbReference>
<dbReference type="OrthoDB" id="5985440at2759"/>
<feature type="disulfide bond" evidence="17">
    <location>
        <begin position="1593"/>
        <end position="1607"/>
    </location>
</feature>
<feature type="domain" description="PI3K/PI4K catalytic" evidence="22">
    <location>
        <begin position="737"/>
        <end position="1023"/>
    </location>
</feature>
<dbReference type="PROSITE" id="PS50027">
    <property type="entry name" value="EGF_LAM_2"/>
    <property type="match status" value="12"/>
</dbReference>
<evidence type="ECO:0000256" key="17">
    <source>
        <dbReference type="PROSITE-ProRule" id="PRU00460"/>
    </source>
</evidence>
<dbReference type="SMART" id="SM00145">
    <property type="entry name" value="PI3Ka"/>
    <property type="match status" value="1"/>
</dbReference>
<keyword evidence="12" id="KW-0130">Cell adhesion</keyword>
<feature type="disulfide bond" evidence="17">
    <location>
        <begin position="2249"/>
        <end position="2261"/>
    </location>
</feature>
<dbReference type="PROSITE" id="PS00915">
    <property type="entry name" value="PI3_4_KINASE_1"/>
    <property type="match status" value="1"/>
</dbReference>
<dbReference type="GO" id="GO:0016477">
    <property type="term" value="P:cell migration"/>
    <property type="evidence" value="ECO:0007669"/>
    <property type="project" value="TreeGrafter"/>
</dbReference>
<dbReference type="FunFam" id="2.10.25.10:FF:000135">
    <property type="entry name" value="Laminin subunit beta 4"/>
    <property type="match status" value="2"/>
</dbReference>
<feature type="domain" description="Laminin EGF-like" evidence="21">
    <location>
        <begin position="2130"/>
        <end position="2185"/>
    </location>
</feature>
<feature type="disulfide bond" evidence="17">
    <location>
        <begin position="2222"/>
        <end position="2231"/>
    </location>
</feature>
<reference evidence="28" key="1">
    <citation type="journal article" date="2004" name="Nature">
        <title>Genome duplication in the teleost fish Tetraodon nigroviridis reveals the early vertebrate proto-karyotype.</title>
        <authorList>
            <person name="Jaillon O."/>
            <person name="Aury J.-M."/>
            <person name="Brunet F."/>
            <person name="Petit J.-L."/>
            <person name="Stange-Thomann N."/>
            <person name="Mauceli E."/>
            <person name="Bouneau L."/>
            <person name="Fischer C."/>
            <person name="Ozouf-Costaz C."/>
            <person name="Bernot A."/>
            <person name="Nicaud S."/>
            <person name="Jaffe D."/>
            <person name="Fisher S."/>
            <person name="Lutfalla G."/>
            <person name="Dossat C."/>
            <person name="Segurens B."/>
            <person name="Dasilva C."/>
            <person name="Salanoubat M."/>
            <person name="Levy M."/>
            <person name="Boudet N."/>
            <person name="Castellano S."/>
            <person name="Anthouard V."/>
            <person name="Jubin C."/>
            <person name="Castelli V."/>
            <person name="Katinka M."/>
            <person name="Vacherie B."/>
            <person name="Biemont C."/>
            <person name="Skalli Z."/>
            <person name="Cattolico L."/>
            <person name="Poulain J."/>
            <person name="De Berardinis V."/>
            <person name="Cruaud C."/>
            <person name="Duprat S."/>
            <person name="Brottier P."/>
            <person name="Coutanceau J.-P."/>
            <person name="Gouzy J."/>
            <person name="Parra G."/>
            <person name="Lardier G."/>
            <person name="Chapple C."/>
            <person name="McKernan K.J."/>
            <person name="McEwan P."/>
            <person name="Bosak S."/>
            <person name="Kellis M."/>
            <person name="Volff J.-N."/>
            <person name="Guigo R."/>
            <person name="Zody M.C."/>
            <person name="Mesirov J."/>
            <person name="Lindblad-Toh K."/>
            <person name="Birren B."/>
            <person name="Nusbaum C."/>
            <person name="Kahn D."/>
            <person name="Robinson-Rechavi M."/>
            <person name="Laudet V."/>
            <person name="Schachter V."/>
            <person name="Quetier F."/>
            <person name="Saurin W."/>
            <person name="Scarpelli C."/>
            <person name="Wincker P."/>
            <person name="Lander E.S."/>
            <person name="Weissenbach J."/>
            <person name="Roest Crollius H."/>
        </authorList>
    </citation>
    <scope>NUCLEOTIDE SEQUENCE [LARGE SCALE GENOMIC DNA]</scope>
</reference>
<feature type="domain" description="Laminin IV type B" evidence="23">
    <location>
        <begin position="1667"/>
        <end position="1927"/>
    </location>
</feature>
<dbReference type="Gene3D" id="1.10.1070.11">
    <property type="entry name" value="Phosphatidylinositol 3-/4-kinase, catalytic domain"/>
    <property type="match status" value="1"/>
</dbReference>
<dbReference type="Gene3D" id="2.60.40.150">
    <property type="entry name" value="C2 domain"/>
    <property type="match status" value="1"/>
</dbReference>
<feature type="disulfide bond" evidence="17">
    <location>
        <begin position="2102"/>
        <end position="2111"/>
    </location>
</feature>
<comment type="caution">
    <text evidence="28">The sequence shown here is derived from an EMBL/GenBank/DDBJ whole genome shotgun (WGS) entry which is preliminary data.</text>
</comment>
<dbReference type="PROSITE" id="PS51545">
    <property type="entry name" value="PIK_HELICAL"/>
    <property type="match status" value="1"/>
</dbReference>
<feature type="disulfide bond" evidence="17">
    <location>
        <begin position="1581"/>
        <end position="1590"/>
    </location>
</feature>
<evidence type="ECO:0000259" key="24">
    <source>
        <dbReference type="PROSITE" id="PS51117"/>
    </source>
</evidence>
<keyword evidence="3" id="KW-0964">Secreted</keyword>
<dbReference type="Pfam" id="PF00055">
    <property type="entry name" value="Laminin_N"/>
    <property type="match status" value="2"/>
</dbReference>
<gene>
    <name evidence="28" type="ORF">GSTENG00003480001</name>
</gene>
<feature type="region of interest" description="Disordered" evidence="20">
    <location>
        <begin position="435"/>
        <end position="490"/>
    </location>
</feature>
<dbReference type="PROSITE" id="PS00916">
    <property type="entry name" value="PI3_4_KINASE_2"/>
    <property type="match status" value="1"/>
</dbReference>
<dbReference type="PROSITE" id="PS50290">
    <property type="entry name" value="PI3_4_KINASE_3"/>
    <property type="match status" value="1"/>
</dbReference>
<evidence type="ECO:0000256" key="6">
    <source>
        <dbReference type="ARBA" id="ARBA00022729"/>
    </source>
</evidence>
<keyword evidence="16 17" id="KW-0424">Laminin EGF-like domain</keyword>
<evidence type="ECO:0000313" key="28">
    <source>
        <dbReference type="EMBL" id="CAF89545.1"/>
    </source>
</evidence>
<name>Q4TC37_TETNG</name>
<evidence type="ECO:0000256" key="9">
    <source>
        <dbReference type="ARBA" id="ARBA00022777"/>
    </source>
</evidence>
<feature type="domain" description="Laminin EGF-like" evidence="21">
    <location>
        <begin position="2077"/>
        <end position="2129"/>
    </location>
</feature>
<dbReference type="GO" id="GO:0043256">
    <property type="term" value="C:laminin complex"/>
    <property type="evidence" value="ECO:0007669"/>
    <property type="project" value="TreeGrafter"/>
</dbReference>
<feature type="region of interest" description="Disordered" evidence="20">
    <location>
        <begin position="3041"/>
        <end position="3114"/>
    </location>
</feature>
<dbReference type="InterPro" id="IPR050440">
    <property type="entry name" value="Laminin/Netrin_ECM"/>
</dbReference>
<dbReference type="Pfam" id="PF00794">
    <property type="entry name" value="PI3K_rbd"/>
    <property type="match status" value="1"/>
</dbReference>
<dbReference type="SMART" id="SM00180">
    <property type="entry name" value="EGF_Lam"/>
    <property type="match status" value="15"/>
</dbReference>
<dbReference type="InterPro" id="IPR036940">
    <property type="entry name" value="PI3/4_kinase_cat_sf"/>
</dbReference>
<feature type="disulfide bond" evidence="17">
    <location>
        <begin position="1529"/>
        <end position="1538"/>
    </location>
</feature>
<evidence type="ECO:0000256" key="16">
    <source>
        <dbReference type="ARBA" id="ARBA00023292"/>
    </source>
</evidence>